<evidence type="ECO:0000256" key="3">
    <source>
        <dbReference type="ARBA" id="ARBA00023242"/>
    </source>
</evidence>
<evidence type="ECO:0000313" key="7">
    <source>
        <dbReference type="Proteomes" id="UP000014500"/>
    </source>
</evidence>
<feature type="region of interest" description="Disordered" evidence="4">
    <location>
        <begin position="609"/>
        <end position="635"/>
    </location>
</feature>
<feature type="compositionally biased region" description="Basic and acidic residues" evidence="4">
    <location>
        <begin position="609"/>
        <end position="625"/>
    </location>
</feature>
<organism evidence="6 7">
    <name type="scientific">Strigamia maritima</name>
    <name type="common">European centipede</name>
    <name type="synonym">Geophilus maritimus</name>
    <dbReference type="NCBI Taxonomy" id="126957"/>
    <lineage>
        <taxon>Eukaryota</taxon>
        <taxon>Metazoa</taxon>
        <taxon>Ecdysozoa</taxon>
        <taxon>Arthropoda</taxon>
        <taxon>Myriapoda</taxon>
        <taxon>Chilopoda</taxon>
        <taxon>Pleurostigmophora</taxon>
        <taxon>Geophilomorpha</taxon>
        <taxon>Linotaeniidae</taxon>
        <taxon>Strigamia</taxon>
    </lineage>
</organism>
<proteinExistence type="inferred from homology"/>
<name>T1J4S9_STRMM</name>
<dbReference type="GO" id="GO:0006364">
    <property type="term" value="P:rRNA processing"/>
    <property type="evidence" value="ECO:0007669"/>
    <property type="project" value="TreeGrafter"/>
</dbReference>
<feature type="domain" description="Pre-rRNA-processing protein RIX1 N-terminal" evidence="5">
    <location>
        <begin position="63"/>
        <end position="180"/>
    </location>
</feature>
<keyword evidence="3" id="KW-0539">Nucleus</keyword>
<keyword evidence="7" id="KW-1185">Reference proteome</keyword>
<reference evidence="7" key="1">
    <citation type="submission" date="2011-05" db="EMBL/GenBank/DDBJ databases">
        <authorList>
            <person name="Richards S.R."/>
            <person name="Qu J."/>
            <person name="Jiang H."/>
            <person name="Jhangiani S.N."/>
            <person name="Agravi P."/>
            <person name="Goodspeed R."/>
            <person name="Gross S."/>
            <person name="Mandapat C."/>
            <person name="Jackson L."/>
            <person name="Mathew T."/>
            <person name="Pu L."/>
            <person name="Thornton R."/>
            <person name="Saada N."/>
            <person name="Wilczek-Boney K.B."/>
            <person name="Lee S."/>
            <person name="Kovar C."/>
            <person name="Wu Y."/>
            <person name="Scherer S.E."/>
            <person name="Worley K.C."/>
            <person name="Muzny D.M."/>
            <person name="Gibbs R."/>
        </authorList>
    </citation>
    <scope>NUCLEOTIDE SEQUENCE</scope>
    <source>
        <strain evidence="7">Brora</strain>
    </source>
</reference>
<dbReference type="PhylomeDB" id="T1J4S9"/>
<dbReference type="PANTHER" id="PTHR34105:SF1">
    <property type="entry name" value="PROLINE-, GLUTAMIC ACID- AND LEUCINE-RICH PROTEIN 1"/>
    <property type="match status" value="1"/>
</dbReference>
<reference evidence="6" key="2">
    <citation type="submission" date="2015-02" db="UniProtKB">
        <authorList>
            <consortium name="EnsemblMetazoa"/>
        </authorList>
    </citation>
    <scope>IDENTIFICATION</scope>
</reference>
<comment type="similarity">
    <text evidence="2">Belongs to the RIX1/PELP1 family.</text>
</comment>
<comment type="subcellular location">
    <subcellularLocation>
        <location evidence="1">Nucleus</location>
    </subcellularLocation>
</comment>
<protein>
    <recommendedName>
        <fullName evidence="5">Pre-rRNA-processing protein RIX1 N-terminal domain-containing protein</fullName>
    </recommendedName>
</protein>
<accession>T1J4S9</accession>
<evidence type="ECO:0000256" key="2">
    <source>
        <dbReference type="ARBA" id="ARBA00010511"/>
    </source>
</evidence>
<dbReference type="OMA" id="RVISLWC"/>
<dbReference type="AlphaFoldDB" id="T1J4S9"/>
<sequence length="733" mass="82487">MDITSLLALFTDANVPKSCTHLWIEMMRTHGNLSKDGPEIKSVIKYLDNALKKYKSDVTGPLMLLNYLVEDCSDSVFVENCMSWLDKLSKIIQVNCNVKIVSLACDVVINIISFVVQNSDLNRQFCNSVLSNLVTSLLDINEHKLCCLRKVMKTFPGPCRQFQIKIENLVMEIFLESTNQQLQREAAQCFLILPNLNLESDVGWNECFKKILATIHNILTELFETVERGDPIWKSDYTESLSFVAIPNAQPMLKFQSLYQRFNLLCYCISEMLSGVYSGIKQIPVRDVIGFVTRVLIITPFSIKSATTENLMLAGVLPLLHEYAFRVLHSLIIVCRKYLIPESSTISKLIIKGLKWTSRVQSETTSKKPFSDLRCQIYSTLTLENSSVENNRKKRKRGNTFSGVGSVGPIKEDPLVNNSICLNCLKALKAVHLAIGSTISSAVYLEITKFTIHLMCDVQKTISNRPTPYDDFKCRHALYDVILAFVLVAPQETGSCIQLCMKIFSCGRQDAYQKISSLCLQAQSTCLEIIHPRLPPLQFDMKCRKQVIHKSDEAEEQNGIDEEENIEMTEEFAQNGVEIRVEGNTEKTEGLEQNEQTTKGDIEMTEELKQNGLEKEETITHENKRSKIMSDSTESTAPIIANDDFQVVVTLESEVILPKDESEENSIADSDIEIVSSSLNSSPSKKPNPLENLTITPKALPIGVNESPVSPTKDEANLTVEEMLQDFVNDPIE</sequence>
<evidence type="ECO:0000313" key="6">
    <source>
        <dbReference type="EnsemblMetazoa" id="SMAR008623-PA"/>
    </source>
</evidence>
<evidence type="ECO:0000256" key="4">
    <source>
        <dbReference type="SAM" id="MobiDB-lite"/>
    </source>
</evidence>
<dbReference type="GO" id="GO:0005634">
    <property type="term" value="C:nucleus"/>
    <property type="evidence" value="ECO:0007669"/>
    <property type="project" value="UniProtKB-SubCell"/>
</dbReference>
<dbReference type="EnsemblMetazoa" id="SMAR008623-RA">
    <property type="protein sequence ID" value="SMAR008623-PA"/>
    <property type="gene ID" value="SMAR008623"/>
</dbReference>
<dbReference type="EMBL" id="JH431849">
    <property type="status" value="NOT_ANNOTATED_CDS"/>
    <property type="molecule type" value="Genomic_DNA"/>
</dbReference>
<dbReference type="SUPFAM" id="SSF48371">
    <property type="entry name" value="ARM repeat"/>
    <property type="match status" value="1"/>
</dbReference>
<dbReference type="PANTHER" id="PTHR34105">
    <property type="entry name" value="PROLINE-, GLUTAMIC ACID- AND LEUCINE-RICH PROTEIN 1"/>
    <property type="match status" value="1"/>
</dbReference>
<dbReference type="Proteomes" id="UP000014500">
    <property type="component" value="Unassembled WGS sequence"/>
</dbReference>
<dbReference type="eggNOG" id="ENOG502QQE7">
    <property type="taxonomic scope" value="Eukaryota"/>
</dbReference>
<evidence type="ECO:0000259" key="5">
    <source>
        <dbReference type="Pfam" id="PF08167"/>
    </source>
</evidence>
<dbReference type="InterPro" id="IPR016024">
    <property type="entry name" value="ARM-type_fold"/>
</dbReference>
<dbReference type="HOGENOM" id="CLU_378270_0_0_1"/>
<dbReference type="Pfam" id="PF08167">
    <property type="entry name" value="RIX1"/>
    <property type="match status" value="1"/>
</dbReference>
<dbReference type="InterPro" id="IPR012583">
    <property type="entry name" value="RIX1_N"/>
</dbReference>
<dbReference type="STRING" id="126957.T1J4S9"/>
<evidence type="ECO:0000256" key="1">
    <source>
        <dbReference type="ARBA" id="ARBA00004123"/>
    </source>
</evidence>